<reference evidence="8 9" key="2">
    <citation type="submission" date="2018-11" db="EMBL/GenBank/DDBJ databases">
        <authorList>
            <consortium name="Pathogen Informatics"/>
        </authorList>
    </citation>
    <scope>NUCLEOTIDE SEQUENCE [LARGE SCALE GENOMIC DNA]</scope>
</reference>
<reference evidence="10" key="1">
    <citation type="submission" date="2017-02" db="UniProtKB">
        <authorList>
            <consortium name="WormBaseParasite"/>
        </authorList>
    </citation>
    <scope>IDENTIFICATION</scope>
</reference>
<evidence type="ECO:0000256" key="5">
    <source>
        <dbReference type="ARBA" id="ARBA00022840"/>
    </source>
</evidence>
<dbReference type="GO" id="GO:0004674">
    <property type="term" value="F:protein serine/threonine kinase activity"/>
    <property type="evidence" value="ECO:0007669"/>
    <property type="project" value="UniProtKB-KW"/>
</dbReference>
<feature type="domain" description="MAP3K deoxyribohydrolase" evidence="7">
    <location>
        <begin position="75"/>
        <end position="110"/>
    </location>
</feature>
<keyword evidence="9" id="KW-1185">Reference proteome</keyword>
<protein>
    <submittedName>
        <fullName evidence="10">DUF4071 domain-containing protein</fullName>
    </submittedName>
</protein>
<dbReference type="STRING" id="42155.A0A0R3Q623"/>
<name>A0A0R3Q623_9BILA</name>
<evidence type="ECO:0000259" key="6">
    <source>
        <dbReference type="Pfam" id="PF13281"/>
    </source>
</evidence>
<keyword evidence="2" id="KW-0808">Transferase</keyword>
<keyword evidence="3" id="KW-0547">Nucleotide-binding</keyword>
<organism evidence="10">
    <name type="scientific">Brugia timori</name>
    <dbReference type="NCBI Taxonomy" id="42155"/>
    <lineage>
        <taxon>Eukaryota</taxon>
        <taxon>Metazoa</taxon>
        <taxon>Ecdysozoa</taxon>
        <taxon>Nematoda</taxon>
        <taxon>Chromadorea</taxon>
        <taxon>Rhabditida</taxon>
        <taxon>Spirurina</taxon>
        <taxon>Spiruromorpha</taxon>
        <taxon>Filarioidea</taxon>
        <taxon>Onchocercidae</taxon>
        <taxon>Brugia</taxon>
    </lineage>
</organism>
<dbReference type="AlphaFoldDB" id="A0A0R3Q623"/>
<evidence type="ECO:0000256" key="1">
    <source>
        <dbReference type="ARBA" id="ARBA00022527"/>
    </source>
</evidence>
<dbReference type="Pfam" id="PF20309">
    <property type="entry name" value="DRHyd-ASK"/>
    <property type="match status" value="1"/>
</dbReference>
<dbReference type="WBParaSite" id="BTMF_0000177401-mRNA-1">
    <property type="protein sequence ID" value="BTMF_0000177401-mRNA-1"/>
    <property type="gene ID" value="BTMF_0000177401"/>
</dbReference>
<dbReference type="Pfam" id="PF13281">
    <property type="entry name" value="MAP3K_TRAF_bd"/>
    <property type="match status" value="1"/>
</dbReference>
<dbReference type="GO" id="GO:0005524">
    <property type="term" value="F:ATP binding"/>
    <property type="evidence" value="ECO:0007669"/>
    <property type="project" value="UniProtKB-KW"/>
</dbReference>
<evidence type="ECO:0000256" key="3">
    <source>
        <dbReference type="ARBA" id="ARBA00022741"/>
    </source>
</evidence>
<evidence type="ECO:0000259" key="7">
    <source>
        <dbReference type="Pfam" id="PF20309"/>
    </source>
</evidence>
<accession>A0A0R3Q623</accession>
<evidence type="ECO:0000313" key="8">
    <source>
        <dbReference type="EMBL" id="VDO09440.1"/>
    </source>
</evidence>
<evidence type="ECO:0000313" key="10">
    <source>
        <dbReference type="WBParaSite" id="BTMF_0000177401-mRNA-1"/>
    </source>
</evidence>
<feature type="domain" description="MAP3K TRAFs-binding" evidence="6">
    <location>
        <begin position="125"/>
        <end position="304"/>
    </location>
</feature>
<dbReference type="InterPro" id="IPR046872">
    <property type="entry name" value="DRHyd-ASK"/>
</dbReference>
<keyword evidence="5" id="KW-0067">ATP-binding</keyword>
<dbReference type="PANTHER" id="PTHR11584">
    <property type="entry name" value="SERINE/THREONINE PROTEIN KINASE"/>
    <property type="match status" value="1"/>
</dbReference>
<evidence type="ECO:0000313" key="9">
    <source>
        <dbReference type="Proteomes" id="UP000280834"/>
    </source>
</evidence>
<evidence type="ECO:0000256" key="4">
    <source>
        <dbReference type="ARBA" id="ARBA00022777"/>
    </source>
</evidence>
<gene>
    <name evidence="8" type="ORF">BTMF_LOCUS1105</name>
</gene>
<keyword evidence="1" id="KW-0723">Serine/threonine-protein kinase</keyword>
<sequence length="319" mass="35995">MAEQPNAVICPIPLPPRTAPPGVITRVPSTITSPISTDKYATNAAAHFARKLQIVLVMDLKAAKNMKIREMACSDVQKVADSLNVNLTHLDFDRLDFGETNALDVFYNADVALVDVSIAQQQPSLCYHIGVRESMGQSYNIILTEETSESLVKALKKTLAHLPLIAYILPNDSSSLVSVDKTSKIDSFKCGRLVTFRSRMKQALKSVQIEASAHSREKFLSDLRKARETQDVAEANRFLDKMRHRLDNPDVLSVDTLYQFMLSYRDYQNYDAMISLYDDLSRIENCSIVNAQAIRFLYAFALNRLLVLPHFFEIRQICL</sequence>
<dbReference type="Proteomes" id="UP000280834">
    <property type="component" value="Unassembled WGS sequence"/>
</dbReference>
<evidence type="ECO:0000256" key="2">
    <source>
        <dbReference type="ARBA" id="ARBA00022679"/>
    </source>
</evidence>
<proteinExistence type="predicted"/>
<dbReference type="PANTHER" id="PTHR11584:SF394">
    <property type="entry name" value="APOPTOTIC SIGNAL-REGULATING KINASE 1, ISOFORM C"/>
    <property type="match status" value="1"/>
</dbReference>
<dbReference type="InterPro" id="IPR025136">
    <property type="entry name" value="MAP3K_TRAF-bd"/>
</dbReference>
<dbReference type="EMBL" id="UZAG01000749">
    <property type="protein sequence ID" value="VDO09440.1"/>
    <property type="molecule type" value="Genomic_DNA"/>
</dbReference>
<keyword evidence="4" id="KW-0418">Kinase</keyword>